<comment type="caution">
    <text evidence="3">The sequence shown here is derived from an EMBL/GenBank/DDBJ whole genome shotgun (WGS) entry which is preliminary data.</text>
</comment>
<dbReference type="Proteomes" id="UP000663845">
    <property type="component" value="Unassembled WGS sequence"/>
</dbReference>
<evidence type="ECO:0000313" key="3">
    <source>
        <dbReference type="EMBL" id="CAF0784812.1"/>
    </source>
</evidence>
<dbReference type="PROSITE" id="PS51125">
    <property type="entry name" value="NHL"/>
    <property type="match status" value="1"/>
</dbReference>
<organism evidence="3 4">
    <name type="scientific">Adineta steineri</name>
    <dbReference type="NCBI Taxonomy" id="433720"/>
    <lineage>
        <taxon>Eukaryota</taxon>
        <taxon>Metazoa</taxon>
        <taxon>Spiralia</taxon>
        <taxon>Gnathifera</taxon>
        <taxon>Rotifera</taxon>
        <taxon>Eurotatoria</taxon>
        <taxon>Bdelloidea</taxon>
        <taxon>Adinetida</taxon>
        <taxon>Adinetidae</taxon>
        <taxon>Adineta</taxon>
    </lineage>
</organism>
<sequence>MAMANNKTQCFKCNKDKITYPCEGCSQRFCLMDLTEHKQILNDELNNIANDYDQFNQIINDRKQNHSLIEQINEWEVNSIEIIRRKAQNCREIVIEHLATFFNDIEMKFNDLSEQIKQIRQEDEFNEMNLNYLKKQLTEITEILNNPSNISIQQNSQSFINEISIAISKKPKWDKWEQNATIVAAGNGNGNGQKLNQLNFPYGIFVDEKKNIFIADHDNHRVVQWKYNAKKGQTVAGGNGQGNSIHQLNCPTDVVVDQQNHSIIIADYENRRVVQWLNGKQQILIENINCFGLAIDKSGFLYVSDYKKNEVRRWKMGEYNNEGIVVAGGNGQGAQLNQLNCSGFIFVDEDQSLYVSDRENNRVMKWRKDAKEGIIVAGANGLGKNLDQLFYPQGVIVDSMGQIYVADCWNHRVVRWCEGKEKGEIVVGGNGEGNETYQLNHPFGLSFDDEGSLYVAELGNHRIDKFQIIQGMKF</sequence>
<dbReference type="GO" id="GO:0043161">
    <property type="term" value="P:proteasome-mediated ubiquitin-dependent protein catabolic process"/>
    <property type="evidence" value="ECO:0007669"/>
    <property type="project" value="TreeGrafter"/>
</dbReference>
<dbReference type="InterPro" id="IPR011042">
    <property type="entry name" value="6-blade_b-propeller_TolB-like"/>
</dbReference>
<dbReference type="GO" id="GO:0000209">
    <property type="term" value="P:protein polyubiquitination"/>
    <property type="evidence" value="ECO:0007669"/>
    <property type="project" value="TreeGrafter"/>
</dbReference>
<accession>A0A813RJ22</accession>
<reference evidence="3" key="1">
    <citation type="submission" date="2021-02" db="EMBL/GenBank/DDBJ databases">
        <authorList>
            <person name="Nowell W R."/>
        </authorList>
    </citation>
    <scope>NUCLEOTIDE SEQUENCE</scope>
</reference>
<gene>
    <name evidence="3" type="ORF">JYZ213_LOCUS4389</name>
</gene>
<dbReference type="PANTHER" id="PTHR24104">
    <property type="entry name" value="E3 UBIQUITIN-PROTEIN LIGASE NHLRC1-RELATED"/>
    <property type="match status" value="1"/>
</dbReference>
<evidence type="ECO:0000256" key="2">
    <source>
        <dbReference type="PROSITE-ProRule" id="PRU00504"/>
    </source>
</evidence>
<dbReference type="Gene3D" id="2.120.10.30">
    <property type="entry name" value="TolB, C-terminal domain"/>
    <property type="match status" value="2"/>
</dbReference>
<dbReference type="AlphaFoldDB" id="A0A813RJ22"/>
<proteinExistence type="predicted"/>
<dbReference type="SUPFAM" id="SSF101898">
    <property type="entry name" value="NHL repeat"/>
    <property type="match status" value="1"/>
</dbReference>
<dbReference type="EMBL" id="CAJNOG010000024">
    <property type="protein sequence ID" value="CAF0784812.1"/>
    <property type="molecule type" value="Genomic_DNA"/>
</dbReference>
<protein>
    <submittedName>
        <fullName evidence="3">Uncharacterized protein</fullName>
    </submittedName>
</protein>
<dbReference type="InterPro" id="IPR050952">
    <property type="entry name" value="TRIM-NHL_E3_ligases"/>
</dbReference>
<keyword evidence="1" id="KW-0677">Repeat</keyword>
<dbReference type="InterPro" id="IPR001258">
    <property type="entry name" value="NHL_repeat"/>
</dbReference>
<feature type="repeat" description="NHL" evidence="2">
    <location>
        <begin position="383"/>
        <end position="414"/>
    </location>
</feature>
<evidence type="ECO:0000256" key="1">
    <source>
        <dbReference type="ARBA" id="ARBA00022737"/>
    </source>
</evidence>
<evidence type="ECO:0000313" key="4">
    <source>
        <dbReference type="Proteomes" id="UP000663845"/>
    </source>
</evidence>
<name>A0A813RJ22_9BILA</name>
<dbReference type="Pfam" id="PF01436">
    <property type="entry name" value="NHL"/>
    <property type="match status" value="2"/>
</dbReference>
<dbReference type="PANTHER" id="PTHR24104:SF51">
    <property type="entry name" value="SMP-30_GLUCONOLACTONASE_LRE-LIKE REGION DOMAIN-CONTAINING PROTEIN"/>
    <property type="match status" value="1"/>
</dbReference>
<dbReference type="CDD" id="cd05819">
    <property type="entry name" value="NHL"/>
    <property type="match status" value="1"/>
</dbReference>
<dbReference type="GO" id="GO:0061630">
    <property type="term" value="F:ubiquitin protein ligase activity"/>
    <property type="evidence" value="ECO:0007669"/>
    <property type="project" value="TreeGrafter"/>
</dbReference>